<dbReference type="Gene3D" id="1.10.260.130">
    <property type="match status" value="1"/>
</dbReference>
<evidence type="ECO:0000256" key="2">
    <source>
        <dbReference type="PIRNR" id="PIRNR029171"/>
    </source>
</evidence>
<dbReference type="EMBL" id="LKEB01000038">
    <property type="protein sequence ID" value="ROW07484.1"/>
    <property type="molecule type" value="Genomic_DNA"/>
</dbReference>
<keyword evidence="2" id="KW-0732">Signal</keyword>
<dbReference type="InParanoid" id="A0A423WVC0"/>
<accession>A0A423WVC0</accession>
<proteinExistence type="inferred from homology"/>
<evidence type="ECO:0000313" key="4">
    <source>
        <dbReference type="Proteomes" id="UP000285146"/>
    </source>
</evidence>
<protein>
    <submittedName>
        <fullName evidence="3">Uncharacterized protein</fullName>
    </submittedName>
</protein>
<dbReference type="InterPro" id="IPR005152">
    <property type="entry name" value="Lipase_secreted"/>
</dbReference>
<sequence>MHLSILISLALVCLLHHQGGLALSIPSQPLVTIAKRAAIPPSSDPWYTAPPGHENCSPGTVLRNRTATGLPAIAGSNCSAAYQLLYRTTASQNNATFAVTTVFVPSSKSINALLSYQVPYDSAYINSSPSYTLYDGVYKDIKIALGKGYFVTVPDYEGPLASFGAGHMSGYATLDAVRATLNAADLYGLPGSALYAMWGYSGGALATEWAAELQPMYAPDLSFAGAAMGGLTPNVTSVLLSVNKDITAGLAPPAIIGLTSQWPAVQAYVFSKLVNNSASTYTASNFLAAENMTLSETESNYAFQDITEYFVDGLEDITGPHVQAAINRDGIMGLSGGWPRMPVYAYKAVADEISRVSDTDALVKKYCGLGANILYQRNLIGGHNAEETNGDAAATAFLDAVLTGKYAESYNTTGCTIQNVTQGDDVSPLRLARLR</sequence>
<dbReference type="PANTHER" id="PTHR34853">
    <property type="match status" value="1"/>
</dbReference>
<gene>
    <name evidence="3" type="ORF">VPNG_07115</name>
</gene>
<keyword evidence="4" id="KW-1185">Reference proteome</keyword>
<dbReference type="InterPro" id="IPR029058">
    <property type="entry name" value="AB_hydrolase_fold"/>
</dbReference>
<dbReference type="SUPFAM" id="SSF53474">
    <property type="entry name" value="alpha/beta-Hydrolases"/>
    <property type="match status" value="1"/>
</dbReference>
<comment type="caution">
    <text evidence="3">The sequence shown here is derived from an EMBL/GenBank/DDBJ whole genome shotgun (WGS) entry which is preliminary data.</text>
</comment>
<dbReference type="Proteomes" id="UP000285146">
    <property type="component" value="Unassembled WGS sequence"/>
</dbReference>
<organism evidence="3 4">
    <name type="scientific">Cytospora leucostoma</name>
    <dbReference type="NCBI Taxonomy" id="1230097"/>
    <lineage>
        <taxon>Eukaryota</taxon>
        <taxon>Fungi</taxon>
        <taxon>Dikarya</taxon>
        <taxon>Ascomycota</taxon>
        <taxon>Pezizomycotina</taxon>
        <taxon>Sordariomycetes</taxon>
        <taxon>Sordariomycetidae</taxon>
        <taxon>Diaporthales</taxon>
        <taxon>Cytosporaceae</taxon>
        <taxon>Cytospora</taxon>
    </lineage>
</organism>
<feature type="chain" id="PRO_5018825328" evidence="2">
    <location>
        <begin position="23"/>
        <end position="435"/>
    </location>
</feature>
<comment type="similarity">
    <text evidence="2">Belongs to the AB hydrolase superfamily. Lipase family.</text>
</comment>
<feature type="signal peptide" evidence="2">
    <location>
        <begin position="1"/>
        <end position="22"/>
    </location>
</feature>
<name>A0A423WVC0_9PEZI</name>
<dbReference type="GO" id="GO:0004806">
    <property type="term" value="F:triacylglycerol lipase activity"/>
    <property type="evidence" value="ECO:0007669"/>
    <property type="project" value="UniProtKB-UniRule"/>
</dbReference>
<dbReference type="OrthoDB" id="2373480at2759"/>
<keyword evidence="1" id="KW-0378">Hydrolase</keyword>
<dbReference type="PIRSF" id="PIRSF029171">
    <property type="entry name" value="Esterase_LipA"/>
    <property type="match status" value="1"/>
</dbReference>
<dbReference type="PANTHER" id="PTHR34853:SF5">
    <property type="entry name" value="LIP-DOMAIN-CONTAINING PROTEIN-RELATED"/>
    <property type="match status" value="1"/>
</dbReference>
<dbReference type="Pfam" id="PF03583">
    <property type="entry name" value="LIP"/>
    <property type="match status" value="1"/>
</dbReference>
<evidence type="ECO:0000256" key="1">
    <source>
        <dbReference type="ARBA" id="ARBA00022801"/>
    </source>
</evidence>
<dbReference type="AlphaFoldDB" id="A0A423WVC0"/>
<evidence type="ECO:0000313" key="3">
    <source>
        <dbReference type="EMBL" id="ROW07484.1"/>
    </source>
</evidence>
<reference evidence="3 4" key="1">
    <citation type="submission" date="2015-09" db="EMBL/GenBank/DDBJ databases">
        <title>Host preference determinants of Valsa canker pathogens revealed by comparative genomics.</title>
        <authorList>
            <person name="Yin Z."/>
            <person name="Huang L."/>
        </authorList>
    </citation>
    <scope>NUCLEOTIDE SEQUENCE [LARGE SCALE GENOMIC DNA]</scope>
    <source>
        <strain evidence="3 4">SXYLt</strain>
    </source>
</reference>
<dbReference type="GO" id="GO:0016042">
    <property type="term" value="P:lipid catabolic process"/>
    <property type="evidence" value="ECO:0007669"/>
    <property type="project" value="UniProtKB-UniRule"/>
</dbReference>
<dbReference type="Gene3D" id="3.40.50.1820">
    <property type="entry name" value="alpha/beta hydrolase"/>
    <property type="match status" value="1"/>
</dbReference>